<feature type="compositionally biased region" description="Basic and acidic residues" evidence="1">
    <location>
        <begin position="468"/>
        <end position="484"/>
    </location>
</feature>
<feature type="compositionally biased region" description="Basic and acidic residues" evidence="1">
    <location>
        <begin position="438"/>
        <end position="461"/>
    </location>
</feature>
<evidence type="ECO:0000313" key="5">
    <source>
        <dbReference type="Proteomes" id="UP000005239"/>
    </source>
</evidence>
<gene>
    <name evidence="4" type="primary">WBGene00272870</name>
    <name evidence="3" type="synonym">WBGene00099896</name>
</gene>
<reference evidence="4" key="2">
    <citation type="submission" date="2022-06" db="UniProtKB">
        <authorList>
            <consortium name="EnsemblMetazoa"/>
        </authorList>
    </citation>
    <scope>IDENTIFICATION</scope>
    <source>
        <strain evidence="4">PS312</strain>
    </source>
</reference>
<keyword evidence="5" id="KW-1185">Reference proteome</keyword>
<feature type="compositionally biased region" description="Low complexity" evidence="1">
    <location>
        <begin position="358"/>
        <end position="369"/>
    </location>
</feature>
<evidence type="ECO:0000256" key="2">
    <source>
        <dbReference type="SAM" id="SignalP"/>
    </source>
</evidence>
<name>H3EKQ7_PRIPA</name>
<organism evidence="4 5">
    <name type="scientific">Pristionchus pacificus</name>
    <name type="common">Parasitic nematode worm</name>
    <dbReference type="NCBI Taxonomy" id="54126"/>
    <lineage>
        <taxon>Eukaryota</taxon>
        <taxon>Metazoa</taxon>
        <taxon>Ecdysozoa</taxon>
        <taxon>Nematoda</taxon>
        <taxon>Chromadorea</taxon>
        <taxon>Rhabditida</taxon>
        <taxon>Rhabditina</taxon>
        <taxon>Diplogasteromorpha</taxon>
        <taxon>Diplogasteroidea</taxon>
        <taxon>Neodiplogasteridae</taxon>
        <taxon>Pristionchus</taxon>
    </lineage>
</organism>
<keyword evidence="2" id="KW-0732">Signal</keyword>
<feature type="compositionally biased region" description="Low complexity" evidence="1">
    <location>
        <begin position="422"/>
        <end position="431"/>
    </location>
</feature>
<evidence type="ECO:0000313" key="3">
    <source>
        <dbReference type="EnsemblMetazoa" id="PPA10342.1"/>
    </source>
</evidence>
<dbReference type="EnsemblMetazoa" id="PPA10342.1">
    <property type="protein sequence ID" value="PPA10342.1"/>
    <property type="gene ID" value="WBGene00099896"/>
</dbReference>
<feature type="region of interest" description="Disordered" evidence="1">
    <location>
        <begin position="252"/>
        <end position="650"/>
    </location>
</feature>
<dbReference type="AlphaFoldDB" id="H3EKQ7"/>
<accession>A0A2A6C6J9</accession>
<protein>
    <submittedName>
        <fullName evidence="4">Uncharacterized protein</fullName>
    </submittedName>
</protein>
<accession>H3EKQ7</accession>
<dbReference type="EnsemblMetazoa" id="PPA34501.1">
    <property type="protein sequence ID" value="PPA34501.1"/>
    <property type="gene ID" value="WBGene00272870"/>
</dbReference>
<dbReference type="Proteomes" id="UP000005239">
    <property type="component" value="Unassembled WGS sequence"/>
</dbReference>
<proteinExistence type="predicted"/>
<evidence type="ECO:0000256" key="1">
    <source>
        <dbReference type="SAM" id="MobiDB-lite"/>
    </source>
</evidence>
<sequence length="650" mass="70607">MLALLSLASFVLSSLAQSTISNAALDTQNCLDRCLYAPYAGPNFNLTAVFSDPNFNFSSSFQIMELLLRAHPSRERVGVALNCSEHLEPKGSALGSVCTGTRKQMRGPSNLWVAFIEQHQSAQTEPASVSCFAEQATKRRVTVCDLTNSSKTLYDFIHVCGKFPVPSNLPFSFSPIYPNEPRCVWDCVHRDNWPTIAEGPAEIKGGLDYTLATISTSADGNFDVVAFTTTMASVAVLALLVGLPLALVCGKNDRDRQQRKKDMKSKASAEKKPDADELEAQRREKSAAERRKTANALLELQRTRLTSGSRSKSKTPAGGRSAAATPRTPAPKPAPRRPPPPSAGHIRRLERPSSAEHVGSGRARSNSSSVRRRSIKSIEERDQMLEKEKQAAKSKKASDEEAETQAHIRRLERPSSAEHVGSGRARSNSSSVRRRRIKSIEERDQMLEKEKQAAKSKKASDEEAETQAEDKSSEDEKKDDDSEKKGRKKTQSTQSTGSSKSKKSTKSTESSRKTVTGQKSTTWAHSRMSHDADKSAKSQTTTGPASKKSVRSKSSKGSTKPTQEDSPRNPNRSSEEDVSKKSAKSVKSSKSTKAAAASTSSQKLKKKGGLFGKSKPQPAKASSRSAKSSKKSSKKSGGLFGSKKKGRSVD</sequence>
<feature type="compositionally biased region" description="Basic and acidic residues" evidence="1">
    <location>
        <begin position="264"/>
        <end position="292"/>
    </location>
</feature>
<feature type="compositionally biased region" description="Low complexity" evidence="1">
    <location>
        <begin position="612"/>
        <end position="626"/>
    </location>
</feature>
<feature type="compositionally biased region" description="Pro residues" evidence="1">
    <location>
        <begin position="328"/>
        <end position="342"/>
    </location>
</feature>
<feature type="compositionally biased region" description="Basic and acidic residues" evidence="1">
    <location>
        <begin position="562"/>
        <end position="580"/>
    </location>
</feature>
<feature type="chain" id="PRO_5042455154" evidence="2">
    <location>
        <begin position="17"/>
        <end position="650"/>
    </location>
</feature>
<reference evidence="5" key="1">
    <citation type="journal article" date="2008" name="Nat. Genet.">
        <title>The Pristionchus pacificus genome provides a unique perspective on nematode lifestyle and parasitism.</title>
        <authorList>
            <person name="Dieterich C."/>
            <person name="Clifton S.W."/>
            <person name="Schuster L.N."/>
            <person name="Chinwalla A."/>
            <person name="Delehaunty K."/>
            <person name="Dinkelacker I."/>
            <person name="Fulton L."/>
            <person name="Fulton R."/>
            <person name="Godfrey J."/>
            <person name="Minx P."/>
            <person name="Mitreva M."/>
            <person name="Roeseler W."/>
            <person name="Tian H."/>
            <person name="Witte H."/>
            <person name="Yang S.P."/>
            <person name="Wilson R.K."/>
            <person name="Sommer R.J."/>
        </authorList>
    </citation>
    <scope>NUCLEOTIDE SEQUENCE [LARGE SCALE GENOMIC DNA]</scope>
    <source>
        <strain evidence="5">PS312</strain>
    </source>
</reference>
<feature type="compositionally biased region" description="Basic and acidic residues" evidence="1">
    <location>
        <begin position="376"/>
        <end position="416"/>
    </location>
</feature>
<feature type="compositionally biased region" description="Low complexity" evidence="1">
    <location>
        <begin position="585"/>
        <end position="602"/>
    </location>
</feature>
<evidence type="ECO:0000313" key="4">
    <source>
        <dbReference type="EnsemblMetazoa" id="PPA34501.1"/>
    </source>
</evidence>
<feature type="signal peptide" evidence="2">
    <location>
        <begin position="1"/>
        <end position="16"/>
    </location>
</feature>